<sequence>MPPPPGRDVNLLVEDVQPRVTNAGWILEFRLEDGRIFRLYGIPPEVASAVHKMKEGTSYTMYANRESVFDALVDLKDFIKDLLDRLTRVVINEFNHDTGLYTAVIEFDLGGITLRKKMIPSHAIYLALLAEKPIYVSKRLVDEQERLHAAILEELEELEESEEEEEEEEEF</sequence>
<dbReference type="OrthoDB" id="14860at2157"/>
<dbReference type="SUPFAM" id="SSF103256">
    <property type="entry name" value="Hypothetical protein TM0160"/>
    <property type="match status" value="1"/>
</dbReference>
<dbReference type="InterPro" id="IPR036104">
    <property type="entry name" value="BFN_sf"/>
</dbReference>
<dbReference type="InParanoid" id="G0EEY5"/>
<gene>
    <name evidence="3" type="ordered locus">Pyrfu_0227</name>
</gene>
<keyword evidence="4" id="KW-1185">Reference proteome</keyword>
<evidence type="ECO:0000256" key="1">
    <source>
        <dbReference type="SAM" id="Coils"/>
    </source>
</evidence>
<dbReference type="RefSeq" id="WP_014025776.1">
    <property type="nucleotide sequence ID" value="NC_015931.1"/>
</dbReference>
<keyword evidence="1" id="KW-0175">Coiled coil</keyword>
<reference evidence="3 4" key="1">
    <citation type="journal article" date="2011" name="Stand. Genomic Sci.">
        <title>Complete genome sequence of the hyperthermophilic chemolithoautotroph Pyrolobus fumarii type strain (1A).</title>
        <authorList>
            <person name="Anderson I."/>
            <person name="Goker M."/>
            <person name="Nolan M."/>
            <person name="Lucas S."/>
            <person name="Hammon N."/>
            <person name="Deshpande S."/>
            <person name="Cheng J.F."/>
            <person name="Tapia R."/>
            <person name="Han C."/>
            <person name="Goodwin L."/>
            <person name="Pitluck S."/>
            <person name="Huntemann M."/>
            <person name="Liolios K."/>
            <person name="Ivanova N."/>
            <person name="Pagani I."/>
            <person name="Mavromatis K."/>
            <person name="Ovchinikova G."/>
            <person name="Pati A."/>
            <person name="Chen A."/>
            <person name="Palaniappan K."/>
            <person name="Land M."/>
            <person name="Hauser L."/>
            <person name="Brambilla E.M."/>
            <person name="Huber H."/>
            <person name="Yasawong M."/>
            <person name="Rohde M."/>
            <person name="Spring S."/>
            <person name="Abt B."/>
            <person name="Sikorski J."/>
            <person name="Wirth R."/>
            <person name="Detter J.C."/>
            <person name="Woyke T."/>
            <person name="Bristow J."/>
            <person name="Eisen J.A."/>
            <person name="Markowitz V."/>
            <person name="Hugenholtz P."/>
            <person name="Kyrpides N.C."/>
            <person name="Klenk H.P."/>
            <person name="Lapidus A."/>
        </authorList>
    </citation>
    <scope>NUCLEOTIDE SEQUENCE [LARGE SCALE GENOMIC DNA]</scope>
    <source>
        <strain evidence="4">DSM 11204 / 1A</strain>
    </source>
</reference>
<evidence type="ECO:0000259" key="2">
    <source>
        <dbReference type="PROSITE" id="PS51658"/>
    </source>
</evidence>
<dbReference type="InterPro" id="IPR003729">
    <property type="entry name" value="Bi_nuclease_dom"/>
</dbReference>
<dbReference type="EMBL" id="CP002838">
    <property type="protein sequence ID" value="AEM38099.1"/>
    <property type="molecule type" value="Genomic_DNA"/>
</dbReference>
<evidence type="ECO:0000313" key="3">
    <source>
        <dbReference type="EMBL" id="AEM38099.1"/>
    </source>
</evidence>
<name>G0EEY5_PYRF1</name>
<dbReference type="Pfam" id="PF02577">
    <property type="entry name" value="BFN_dom"/>
    <property type="match status" value="1"/>
</dbReference>
<dbReference type="GO" id="GO:0004518">
    <property type="term" value="F:nuclease activity"/>
    <property type="evidence" value="ECO:0007669"/>
    <property type="project" value="InterPro"/>
</dbReference>
<protein>
    <recommendedName>
        <fullName evidence="2">BFN domain-containing protein</fullName>
    </recommendedName>
</protein>
<dbReference type="eggNOG" id="arCOG01759">
    <property type="taxonomic scope" value="Archaea"/>
</dbReference>
<proteinExistence type="predicted"/>
<evidence type="ECO:0000313" key="4">
    <source>
        <dbReference type="Proteomes" id="UP000001037"/>
    </source>
</evidence>
<dbReference type="Gene3D" id="3.10.690.10">
    <property type="entry name" value="Bifunctional nuclease domain"/>
    <property type="match status" value="1"/>
</dbReference>
<accession>G0EEY5</accession>
<dbReference type="STRING" id="694429.Pyrfu_0227"/>
<dbReference type="HOGENOM" id="CLU_131318_0_0_2"/>
<dbReference type="GeneID" id="11139866"/>
<dbReference type="AlphaFoldDB" id="G0EEY5"/>
<dbReference type="KEGG" id="pfm:Pyrfu_0227"/>
<dbReference type="Proteomes" id="UP000001037">
    <property type="component" value="Chromosome"/>
</dbReference>
<feature type="domain" description="BFN" evidence="2">
    <location>
        <begin position="8"/>
        <end position="148"/>
    </location>
</feature>
<organism evidence="3 4">
    <name type="scientific">Pyrolobus fumarii (strain DSM 11204 / 1A)</name>
    <dbReference type="NCBI Taxonomy" id="694429"/>
    <lineage>
        <taxon>Archaea</taxon>
        <taxon>Thermoproteota</taxon>
        <taxon>Thermoprotei</taxon>
        <taxon>Desulfurococcales</taxon>
        <taxon>Pyrodictiaceae</taxon>
        <taxon>Pyrolobus</taxon>
    </lineage>
</organism>
<feature type="coiled-coil region" evidence="1">
    <location>
        <begin position="141"/>
        <end position="171"/>
    </location>
</feature>
<dbReference type="PROSITE" id="PS51658">
    <property type="entry name" value="BFN"/>
    <property type="match status" value="1"/>
</dbReference>